<dbReference type="PANTHER" id="PTHR42535">
    <property type="entry name" value="OOKINETE PROTEIN, PUTATIVE-RELATED"/>
    <property type="match status" value="1"/>
</dbReference>
<dbReference type="GO" id="GO:0005975">
    <property type="term" value="P:carbohydrate metabolic process"/>
    <property type="evidence" value="ECO:0007669"/>
    <property type="project" value="UniProtKB-ARBA"/>
</dbReference>
<keyword evidence="2" id="KW-1015">Disulfide bond</keyword>
<dbReference type="GO" id="GO:0004553">
    <property type="term" value="F:hydrolase activity, hydrolyzing O-glycosyl compounds"/>
    <property type="evidence" value="ECO:0007669"/>
    <property type="project" value="UniProtKB-ARBA"/>
</dbReference>
<feature type="signal peptide" evidence="3">
    <location>
        <begin position="1"/>
        <end position="28"/>
    </location>
</feature>
<dbReference type="Proteomes" id="UP000245489">
    <property type="component" value="Unassembled WGS sequence"/>
</dbReference>
<sequence length="1374" mass="144311">MLHFSSWKQRVITLSFFLSCFSIFFTNAQTKRPVNPFITNTISGCANDIIACNLFSNSQNYTCASSFTYAAPTNNNNCFIGSSTTTYGCLYSTPNQMWFVITVQTGGNLFFSFNNSNSRDIDAAIWGPISGGDLNNTCSTTSSYPVSCDYSASSTASLNISNAIAGQKYVLLVTNFSNASTDISIPQPSGGTVSYCKLNANTCVAPTVAISGNSTINQGDSANITLNFTGAAPYNYTLSNGQTGTTSTNPLTLSVSPLSSTTYTVTSVSNGCGAGTASGSATVSVSRTAGLITCFPLDGNSSDQIGSNSGSVFNNGGSSSYVSNRNGTSSSALSISNGAYVEFPTTNLLNNNFTHSLWVSPSSLPTSGNYQYILSIGGIGLSQELYIENDNGILRWVFRSSTTIGNVDVKYAGTISVGQWYHVAIVRTANALQMYINGVLVQSSSASGLSSTYASPSVGRLGSQSSGLVNFFNGKIDDVRLFKGGLNGLEISSLYNATLNCPTIVDAPLISLTSLTNSSLCRNQLEEISFQQSSVTAGSTYTVQLSDGNGGFSNPTIIGTGTLAPIQISIPTTVTTSGTGYRVRIVNGSTISFNTLPITILPTATGTISGTTTITQGQTANLSVNLTGSSPWIYSISDGTNTTTFSSTTASVSQTVSPLVTTTYTLASVKDNVCGTGTTNGSAIITVNSGLQLLACYPFNGNAQDSKGVNHGTVNGATLTTDRFGNANSAYNFDGISNYISIPGASLAPSQFTYSAWVNASELPAFDEIRTILSVGNDGGDQFIMLFNNSSTIGPAWNYGSYTSYATAVLPPMFSYTSVVANSWIHFAVVRTTTNRKMYINGQLVASNTATPVYYSTPPLGAIGARYKGIQPFKGKIDDVKIYNGALNDTQVQGIYLAEQQCPTVETGGLIALTSLSNTTSCPNGSVNVNVITNNITASVSTPLVVELSNSSGSFTSPVQIGSGTTNSITCSIPANITAGNYKIRVTYEGQVISVNTLSITINPAVTANISGTTTIVSGSSATLTINFTGASPWTYRLSGTSTDVTASTSPITVSVSPTTQTTYTITSVRNTCGVGTTSGSAVVSISTLPQLLACYPFNGNAQDSKGTNHGTVNGATLTTDRFGNPNRAYSFDGISNYISIPGANLAPSEYTYSAWVNASELPAFNDIRTILSIGNDGGDQFIMLFYNNYTTGPAWNYGSYTGYTVAVLPPMFSYSLVAANTWVHFTVARTTTSRKMYLNGQLIASNSATPVYYSSPILGAIGARYKGIQPFKGKIDDVKIYNGALTDEEVFLLYNEEQGECSAPCTGMIYSINSGDWNSPTTWSCGRIPDVTDKVLIKAGHNVTVSANNAKAKKLLNNGQISFSNSTAKLSFN</sequence>
<evidence type="ECO:0000313" key="6">
    <source>
        <dbReference type="Proteomes" id="UP000245489"/>
    </source>
</evidence>
<keyword evidence="6" id="KW-1185">Reference proteome</keyword>
<feature type="domain" description="LamG-like jellyroll fold" evidence="4">
    <location>
        <begin position="351"/>
        <end position="489"/>
    </location>
</feature>
<keyword evidence="1 3" id="KW-0732">Signal</keyword>
<evidence type="ECO:0000256" key="2">
    <source>
        <dbReference type="ARBA" id="ARBA00023157"/>
    </source>
</evidence>
<dbReference type="EMBL" id="QGGO01000018">
    <property type="protein sequence ID" value="PWK23023.1"/>
    <property type="molecule type" value="Genomic_DNA"/>
</dbReference>
<comment type="caution">
    <text evidence="5">The sequence shown here is derived from an EMBL/GenBank/DDBJ whole genome shotgun (WGS) entry which is preliminary data.</text>
</comment>
<evidence type="ECO:0000259" key="4">
    <source>
        <dbReference type="SMART" id="SM00560"/>
    </source>
</evidence>
<evidence type="ECO:0000313" key="5">
    <source>
        <dbReference type="EMBL" id="PWK23023.1"/>
    </source>
</evidence>
<reference evidence="5 6" key="1">
    <citation type="submission" date="2018-05" db="EMBL/GenBank/DDBJ databases">
        <title>Genomic Encyclopedia of Archaeal and Bacterial Type Strains, Phase II (KMG-II): from individual species to whole genera.</title>
        <authorList>
            <person name="Goeker M."/>
        </authorList>
    </citation>
    <scope>NUCLEOTIDE SEQUENCE [LARGE SCALE GENOMIC DNA]</scope>
    <source>
        <strain evidence="5 6">DSM 22214</strain>
    </source>
</reference>
<dbReference type="InterPro" id="IPR006558">
    <property type="entry name" value="LamG-like"/>
</dbReference>
<dbReference type="RefSeq" id="WP_109743983.1">
    <property type="nucleotide sequence ID" value="NZ_QGGO01000018.1"/>
</dbReference>
<protein>
    <submittedName>
        <fullName evidence="5">Concanavalin A-like lectin/glucanase superfamily protein</fullName>
    </submittedName>
</protein>
<dbReference type="GO" id="GO:0030246">
    <property type="term" value="F:carbohydrate binding"/>
    <property type="evidence" value="ECO:0007669"/>
    <property type="project" value="UniProtKB-KW"/>
</dbReference>
<keyword evidence="5" id="KW-0430">Lectin</keyword>
<dbReference type="OrthoDB" id="1490335at2"/>
<feature type="domain" description="LamG-like jellyroll fold" evidence="4">
    <location>
        <begin position="750"/>
        <end position="890"/>
    </location>
</feature>
<feature type="chain" id="PRO_5016257275" evidence="3">
    <location>
        <begin position="29"/>
        <end position="1374"/>
    </location>
</feature>
<evidence type="ECO:0000256" key="3">
    <source>
        <dbReference type="SAM" id="SignalP"/>
    </source>
</evidence>
<dbReference type="Gene3D" id="2.60.120.200">
    <property type="match status" value="3"/>
</dbReference>
<name>A0A316E2R4_9BACT</name>
<dbReference type="Pfam" id="PF13385">
    <property type="entry name" value="Laminin_G_3"/>
    <property type="match status" value="3"/>
</dbReference>
<gene>
    <name evidence="5" type="ORF">LV89_03291</name>
</gene>
<organism evidence="5 6">
    <name type="scientific">Arcicella aurantiaca</name>
    <dbReference type="NCBI Taxonomy" id="591202"/>
    <lineage>
        <taxon>Bacteria</taxon>
        <taxon>Pseudomonadati</taxon>
        <taxon>Bacteroidota</taxon>
        <taxon>Cytophagia</taxon>
        <taxon>Cytophagales</taxon>
        <taxon>Flectobacillaceae</taxon>
        <taxon>Arcicella</taxon>
    </lineage>
</organism>
<evidence type="ECO:0000256" key="1">
    <source>
        <dbReference type="ARBA" id="ARBA00022729"/>
    </source>
</evidence>
<proteinExistence type="predicted"/>
<dbReference type="InterPro" id="IPR013320">
    <property type="entry name" value="ConA-like_dom_sf"/>
</dbReference>
<dbReference type="PANTHER" id="PTHR42535:SF2">
    <property type="entry name" value="CHROMOSOME UNDETERMINED SCAFFOLD_146, WHOLE GENOME SHOTGUN SEQUENCE"/>
    <property type="match status" value="1"/>
</dbReference>
<dbReference type="SMART" id="SM00560">
    <property type="entry name" value="LamGL"/>
    <property type="match status" value="2"/>
</dbReference>
<dbReference type="SUPFAM" id="SSF49899">
    <property type="entry name" value="Concanavalin A-like lectins/glucanases"/>
    <property type="match status" value="3"/>
</dbReference>
<accession>A0A316E2R4</accession>